<feature type="transmembrane region" description="Helical" evidence="7">
    <location>
        <begin position="291"/>
        <end position="316"/>
    </location>
</feature>
<dbReference type="FunFam" id="1.20.1250.20:FF:000232">
    <property type="entry name" value="Organic cation/carnitine transporter 7"/>
    <property type="match status" value="1"/>
</dbReference>
<gene>
    <name evidence="10" type="primary">LOC107270302</name>
</gene>
<evidence type="ECO:0000256" key="1">
    <source>
        <dbReference type="ARBA" id="ARBA00004141"/>
    </source>
</evidence>
<proteinExistence type="inferred from homology"/>
<protein>
    <submittedName>
        <fullName evidence="10">Synaptic vesicle glycoprotein 2B</fullName>
    </submittedName>
</protein>
<keyword evidence="6 7" id="KW-0472">Membrane</keyword>
<dbReference type="Proteomes" id="UP000694920">
    <property type="component" value="Unplaced"/>
</dbReference>
<comment type="subcellular location">
    <subcellularLocation>
        <location evidence="1">Membrane</location>
        <topology evidence="1">Multi-pass membrane protein</topology>
    </subcellularLocation>
</comment>
<feature type="transmembrane region" description="Helical" evidence="7">
    <location>
        <begin position="157"/>
        <end position="174"/>
    </location>
</feature>
<evidence type="ECO:0000256" key="5">
    <source>
        <dbReference type="ARBA" id="ARBA00022989"/>
    </source>
</evidence>
<feature type="transmembrane region" description="Helical" evidence="7">
    <location>
        <begin position="390"/>
        <end position="409"/>
    </location>
</feature>
<dbReference type="GO" id="GO:0016020">
    <property type="term" value="C:membrane"/>
    <property type="evidence" value="ECO:0007669"/>
    <property type="project" value="UniProtKB-SubCell"/>
</dbReference>
<evidence type="ECO:0000256" key="7">
    <source>
        <dbReference type="SAM" id="Phobius"/>
    </source>
</evidence>
<dbReference type="PANTHER" id="PTHR23511">
    <property type="entry name" value="SYNAPTIC VESICLE GLYCOPROTEIN 2"/>
    <property type="match status" value="1"/>
</dbReference>
<dbReference type="KEGG" id="ccin:107270302"/>
<evidence type="ECO:0000256" key="3">
    <source>
        <dbReference type="ARBA" id="ARBA00022448"/>
    </source>
</evidence>
<dbReference type="PROSITE" id="PS50850">
    <property type="entry name" value="MFS"/>
    <property type="match status" value="1"/>
</dbReference>
<feature type="transmembrane region" description="Helical" evidence="7">
    <location>
        <begin position="361"/>
        <end position="383"/>
    </location>
</feature>
<keyword evidence="4 7" id="KW-0812">Transmembrane</keyword>
<dbReference type="RefSeq" id="XP_024943451.1">
    <property type="nucleotide sequence ID" value="XM_025087683.1"/>
</dbReference>
<dbReference type="SUPFAM" id="SSF103473">
    <property type="entry name" value="MFS general substrate transporter"/>
    <property type="match status" value="1"/>
</dbReference>
<keyword evidence="9" id="KW-1185">Reference proteome</keyword>
<organism evidence="9 10">
    <name type="scientific">Cephus cinctus</name>
    <name type="common">Wheat stem sawfly</name>
    <dbReference type="NCBI Taxonomy" id="211228"/>
    <lineage>
        <taxon>Eukaryota</taxon>
        <taxon>Metazoa</taxon>
        <taxon>Ecdysozoa</taxon>
        <taxon>Arthropoda</taxon>
        <taxon>Hexapoda</taxon>
        <taxon>Insecta</taxon>
        <taxon>Pterygota</taxon>
        <taxon>Neoptera</taxon>
        <taxon>Endopterygota</taxon>
        <taxon>Hymenoptera</taxon>
        <taxon>Cephoidea</taxon>
        <taxon>Cephidae</taxon>
        <taxon>Cephus</taxon>
    </lineage>
</organism>
<dbReference type="Pfam" id="PF00083">
    <property type="entry name" value="Sugar_tr"/>
    <property type="match status" value="1"/>
</dbReference>
<evidence type="ECO:0000256" key="6">
    <source>
        <dbReference type="ARBA" id="ARBA00023136"/>
    </source>
</evidence>
<dbReference type="GeneID" id="107270302"/>
<dbReference type="GO" id="GO:0022857">
    <property type="term" value="F:transmembrane transporter activity"/>
    <property type="evidence" value="ECO:0007669"/>
    <property type="project" value="InterPro"/>
</dbReference>
<feature type="transmembrane region" description="Helical" evidence="7">
    <location>
        <begin position="478"/>
        <end position="497"/>
    </location>
</feature>
<evidence type="ECO:0000256" key="4">
    <source>
        <dbReference type="ARBA" id="ARBA00022692"/>
    </source>
</evidence>
<feature type="transmembrane region" description="Helical" evidence="7">
    <location>
        <begin position="126"/>
        <end position="145"/>
    </location>
</feature>
<dbReference type="InterPro" id="IPR005828">
    <property type="entry name" value="MFS_sugar_transport-like"/>
</dbReference>
<feature type="transmembrane region" description="Helical" evidence="7">
    <location>
        <begin position="26"/>
        <end position="48"/>
    </location>
</feature>
<name>A0AAJ7RM43_CEPCN</name>
<feature type="domain" description="Major facilitator superfamily (MFS) profile" evidence="8">
    <location>
        <begin position="25"/>
        <end position="502"/>
    </location>
</feature>
<accession>A0AAJ7RM43</accession>
<sequence>MRLQIEKGSDFETAIAQVGYGRYQGILLVVCGAIYSACAIGTTTLSFVLPSAECDFRMTSADKGKLNATPLVGMVVGSYIWGNVADAIGRKRSLVAALLMDSLAALASSLSQTFPLFLFFRFFNGFGIIGALSIVFTYFSEFLAAKNRDVMLCRLEIFWTLGVILLPGIAWVVIPRPWMLGNIEGFSFSSWRMFVALCGMPSLIMTMILCFFPETPKYLMTHGKMDRALVVMETMFAFNSGLDRSDYPVRSLINPTQIQRPSYKNESAIRRLRLRLGRIWEQKKIMFSPPYLRYISLTCFADFGLMFSYYTLMLWFPELFERFQNFYQVHSDRPSASVCDVSSIVVDGGKIECPKPIDSTVFLYTLIIGLSCIPTSVSLSLLINKLEKKFLLIFSFMAAGFAALGLNVVKNSTQNLILSCIFEAVTSTTEVILFCVIVELFPTSLRALAMSLTVTSGRLGAIAGNVVFGALIDLNCIIPIYMFGTFLISSGILCIFIPKSPNKGLASPPMTP</sequence>
<keyword evidence="5 7" id="KW-1133">Transmembrane helix</keyword>
<evidence type="ECO:0000256" key="2">
    <source>
        <dbReference type="ARBA" id="ARBA00008335"/>
    </source>
</evidence>
<dbReference type="PANTHER" id="PTHR23511:SF38">
    <property type="entry name" value="SYNAPTIC VESICLE 2-RELATED PROTEIN-LIKE PROTEIN"/>
    <property type="match status" value="1"/>
</dbReference>
<feature type="transmembrane region" description="Helical" evidence="7">
    <location>
        <begin position="194"/>
        <end position="212"/>
    </location>
</feature>
<feature type="transmembrane region" description="Helical" evidence="7">
    <location>
        <begin position="448"/>
        <end position="472"/>
    </location>
</feature>
<feature type="transmembrane region" description="Helical" evidence="7">
    <location>
        <begin position="95"/>
        <end position="120"/>
    </location>
</feature>
<comment type="similarity">
    <text evidence="2">Belongs to the major facilitator superfamily.</text>
</comment>
<keyword evidence="3" id="KW-0813">Transport</keyword>
<evidence type="ECO:0000313" key="9">
    <source>
        <dbReference type="Proteomes" id="UP000694920"/>
    </source>
</evidence>
<feature type="transmembrane region" description="Helical" evidence="7">
    <location>
        <begin position="68"/>
        <end position="88"/>
    </location>
</feature>
<reference evidence="10" key="1">
    <citation type="submission" date="2025-08" db="UniProtKB">
        <authorList>
            <consortium name="RefSeq"/>
        </authorList>
    </citation>
    <scope>IDENTIFICATION</scope>
</reference>
<dbReference type="InterPro" id="IPR020846">
    <property type="entry name" value="MFS_dom"/>
</dbReference>
<evidence type="ECO:0000259" key="8">
    <source>
        <dbReference type="PROSITE" id="PS50850"/>
    </source>
</evidence>
<dbReference type="AlphaFoldDB" id="A0AAJ7RM43"/>
<evidence type="ECO:0000313" key="10">
    <source>
        <dbReference type="RefSeq" id="XP_024943451.1"/>
    </source>
</evidence>
<dbReference type="InterPro" id="IPR036259">
    <property type="entry name" value="MFS_trans_sf"/>
</dbReference>
<dbReference type="Gene3D" id="1.20.1250.20">
    <property type="entry name" value="MFS general substrate transporter like domains"/>
    <property type="match status" value="1"/>
</dbReference>